<evidence type="ECO:0000256" key="7">
    <source>
        <dbReference type="SAM" id="MobiDB-lite"/>
    </source>
</evidence>
<feature type="region of interest" description="Disordered" evidence="7">
    <location>
        <begin position="1"/>
        <end position="55"/>
    </location>
</feature>
<dbReference type="PANTHER" id="PTHR23514">
    <property type="entry name" value="BYPASS OF STOP CODON PROTEIN 6"/>
    <property type="match status" value="1"/>
</dbReference>
<keyword evidence="4 8" id="KW-0812">Transmembrane</keyword>
<feature type="transmembrane region" description="Helical" evidence="8">
    <location>
        <begin position="229"/>
        <end position="252"/>
    </location>
</feature>
<dbReference type="AlphaFoldDB" id="A0A4T0I3X3"/>
<feature type="transmembrane region" description="Helical" evidence="8">
    <location>
        <begin position="259"/>
        <end position="279"/>
    </location>
</feature>
<evidence type="ECO:0000256" key="5">
    <source>
        <dbReference type="ARBA" id="ARBA00022989"/>
    </source>
</evidence>
<evidence type="ECO:0000256" key="2">
    <source>
        <dbReference type="ARBA" id="ARBA00008335"/>
    </source>
</evidence>
<comment type="subcellular location">
    <subcellularLocation>
        <location evidence="1">Endomembrane system</location>
        <topology evidence="1">Multi-pass membrane protein</topology>
    </subcellularLocation>
</comment>
<evidence type="ECO:0000313" key="11">
    <source>
        <dbReference type="Proteomes" id="UP000306954"/>
    </source>
</evidence>
<feature type="transmembrane region" description="Helical" evidence="8">
    <location>
        <begin position="179"/>
        <end position="197"/>
    </location>
</feature>
<dbReference type="InterPro" id="IPR051788">
    <property type="entry name" value="MFS_Transporter"/>
</dbReference>
<feature type="compositionally biased region" description="Basic and acidic residues" evidence="7">
    <location>
        <begin position="72"/>
        <end position="83"/>
    </location>
</feature>
<feature type="compositionally biased region" description="Basic residues" evidence="7">
    <location>
        <begin position="1"/>
        <end position="13"/>
    </location>
</feature>
<name>A0A4T0I3X3_WALIC</name>
<dbReference type="Pfam" id="PF07690">
    <property type="entry name" value="MFS_1"/>
    <property type="match status" value="1"/>
</dbReference>
<evidence type="ECO:0000313" key="10">
    <source>
        <dbReference type="EMBL" id="TIB10382.1"/>
    </source>
</evidence>
<keyword evidence="5 8" id="KW-1133">Transmembrane helix</keyword>
<feature type="transmembrane region" description="Helical" evidence="8">
    <location>
        <begin position="374"/>
        <end position="394"/>
    </location>
</feature>
<organism evidence="10 11">
    <name type="scientific">Wallemia ichthyophaga</name>
    <dbReference type="NCBI Taxonomy" id="245174"/>
    <lineage>
        <taxon>Eukaryota</taxon>
        <taxon>Fungi</taxon>
        <taxon>Dikarya</taxon>
        <taxon>Basidiomycota</taxon>
        <taxon>Wallemiomycotina</taxon>
        <taxon>Wallemiomycetes</taxon>
        <taxon>Wallemiales</taxon>
        <taxon>Wallemiaceae</taxon>
        <taxon>Wallemia</taxon>
    </lineage>
</organism>
<sequence length="560" mass="62944">MFTSKNKKASQKQKQKERERMEQNKENLPDTRTLPYLHNGRRESQDYSRNNTLGVGSTSLIDTLETIPSVSPDDKKYIKEPERTRKKPKRTKSAPPLTMHNFDTQSEASINELDRGDKYLKKVFFFHNSRWRLRRCYVMIGMTSLTYMVIGLNSSAIGGLIPQMGEYYDISEDDMSMCFLANFGGYLISTALSAFLIHHVRLRLVLTSASAIYFSGSLVATFAPPFAVFIVSLVLTGTGAGLLDVAATSVIMHYEDGPLLTVTYSFFSVGSMIAPFLVGGLRASNNKPWNLYFWLPVALSSLLMVLQWFVYASYQSPSEKRSGNDTSFRRLRFVLSDPFMLLTIILFFVMMGMQDSWSQWAVSYLERAKGMEGSLANINLACFWAGVTLSRLTLGHFINKWGDMKSAITLNLAFTFMMTGFWQIDDSLNYGPIVLNIFCGIFVGPLVPLILTTAVDRLPHTLKTTATSTVIAGGLIGSTVMPMSLGQAIHKFSEHIIPGVLIVVSFILLAGLLALFSMKYYRRSLSKKDISKTVHNHGSLAHEMRLNRRKLVHPPRINRQ</sequence>
<feature type="transmembrane region" description="Helical" evidence="8">
    <location>
        <begin position="496"/>
        <end position="518"/>
    </location>
</feature>
<feature type="region of interest" description="Disordered" evidence="7">
    <location>
        <begin position="71"/>
        <end position="101"/>
    </location>
</feature>
<proteinExistence type="inferred from homology"/>
<comment type="similarity">
    <text evidence="2">Belongs to the major facilitator superfamily.</text>
</comment>
<comment type="caution">
    <text evidence="10">The sequence shown here is derived from an EMBL/GenBank/DDBJ whole genome shotgun (WGS) entry which is preliminary data.</text>
</comment>
<dbReference type="PANTHER" id="PTHR23514:SF3">
    <property type="entry name" value="BYPASS OF STOP CODON PROTEIN 6"/>
    <property type="match status" value="1"/>
</dbReference>
<evidence type="ECO:0000256" key="4">
    <source>
        <dbReference type="ARBA" id="ARBA00022692"/>
    </source>
</evidence>
<dbReference type="Gene3D" id="1.20.1250.20">
    <property type="entry name" value="MFS general substrate transporter like domains"/>
    <property type="match status" value="2"/>
</dbReference>
<feature type="transmembrane region" description="Helical" evidence="8">
    <location>
        <begin position="291"/>
        <end position="312"/>
    </location>
</feature>
<accession>A0A4T0I3X3</accession>
<keyword evidence="3" id="KW-0813">Transport</keyword>
<gene>
    <name evidence="10" type="ORF">E3P90_02858</name>
</gene>
<evidence type="ECO:0000256" key="8">
    <source>
        <dbReference type="SAM" id="Phobius"/>
    </source>
</evidence>
<reference evidence="10 11" key="1">
    <citation type="submission" date="2019-03" db="EMBL/GenBank/DDBJ databases">
        <title>Sequencing 23 genomes of Wallemia ichthyophaga.</title>
        <authorList>
            <person name="Gostincar C."/>
        </authorList>
    </citation>
    <scope>NUCLEOTIDE SEQUENCE [LARGE SCALE GENOMIC DNA]</scope>
    <source>
        <strain evidence="10 11">EXF-8621</strain>
    </source>
</reference>
<dbReference type="SUPFAM" id="SSF103473">
    <property type="entry name" value="MFS general substrate transporter"/>
    <property type="match status" value="1"/>
</dbReference>
<dbReference type="EMBL" id="SPOF01000031">
    <property type="protein sequence ID" value="TIB10382.1"/>
    <property type="molecule type" value="Genomic_DNA"/>
</dbReference>
<feature type="transmembrane region" description="Helical" evidence="8">
    <location>
        <begin position="333"/>
        <end position="354"/>
    </location>
</feature>
<feature type="transmembrane region" description="Helical" evidence="8">
    <location>
        <begin position="204"/>
        <end position="223"/>
    </location>
</feature>
<evidence type="ECO:0000256" key="6">
    <source>
        <dbReference type="ARBA" id="ARBA00023136"/>
    </source>
</evidence>
<protein>
    <recommendedName>
        <fullName evidence="9">Major facilitator superfamily (MFS) profile domain-containing protein</fullName>
    </recommendedName>
</protein>
<feature type="domain" description="Major facilitator superfamily (MFS) profile" evidence="9">
    <location>
        <begin position="139"/>
        <end position="522"/>
    </location>
</feature>
<dbReference type="PROSITE" id="PS50850">
    <property type="entry name" value="MFS"/>
    <property type="match status" value="1"/>
</dbReference>
<evidence type="ECO:0000256" key="1">
    <source>
        <dbReference type="ARBA" id="ARBA00004127"/>
    </source>
</evidence>
<keyword evidence="6 8" id="KW-0472">Membrane</keyword>
<evidence type="ECO:0000259" key="9">
    <source>
        <dbReference type="PROSITE" id="PS50850"/>
    </source>
</evidence>
<dbReference type="InterPro" id="IPR036259">
    <property type="entry name" value="MFS_trans_sf"/>
</dbReference>
<dbReference type="GO" id="GO:0012505">
    <property type="term" value="C:endomembrane system"/>
    <property type="evidence" value="ECO:0007669"/>
    <property type="project" value="UniProtKB-SubCell"/>
</dbReference>
<feature type="transmembrane region" description="Helical" evidence="8">
    <location>
        <begin position="406"/>
        <end position="424"/>
    </location>
</feature>
<feature type="compositionally biased region" description="Basic and acidic residues" evidence="7">
    <location>
        <begin position="14"/>
        <end position="29"/>
    </location>
</feature>
<dbReference type="GO" id="GO:0022857">
    <property type="term" value="F:transmembrane transporter activity"/>
    <property type="evidence" value="ECO:0007669"/>
    <property type="project" value="InterPro"/>
</dbReference>
<feature type="transmembrane region" description="Helical" evidence="8">
    <location>
        <begin position="464"/>
        <end position="484"/>
    </location>
</feature>
<dbReference type="InterPro" id="IPR020846">
    <property type="entry name" value="MFS_dom"/>
</dbReference>
<dbReference type="GO" id="GO:0016020">
    <property type="term" value="C:membrane"/>
    <property type="evidence" value="ECO:0007669"/>
    <property type="project" value="TreeGrafter"/>
</dbReference>
<dbReference type="Proteomes" id="UP000306954">
    <property type="component" value="Unassembled WGS sequence"/>
</dbReference>
<feature type="transmembrane region" description="Helical" evidence="8">
    <location>
        <begin position="136"/>
        <end position="159"/>
    </location>
</feature>
<feature type="transmembrane region" description="Helical" evidence="8">
    <location>
        <begin position="430"/>
        <end position="452"/>
    </location>
</feature>
<evidence type="ECO:0000256" key="3">
    <source>
        <dbReference type="ARBA" id="ARBA00022448"/>
    </source>
</evidence>
<dbReference type="InterPro" id="IPR011701">
    <property type="entry name" value="MFS"/>
</dbReference>